<gene>
    <name evidence="2" type="ORF">GCM10022395_10080</name>
</gene>
<keyword evidence="1" id="KW-0472">Membrane</keyword>
<feature type="transmembrane region" description="Helical" evidence="1">
    <location>
        <begin position="6"/>
        <end position="24"/>
    </location>
</feature>
<comment type="caution">
    <text evidence="2">The sequence shown here is derived from an EMBL/GenBank/DDBJ whole genome shotgun (WGS) entry which is preliminary data.</text>
</comment>
<accession>A0ABP6X742</accession>
<sequence>MDNIEIFLFIGLTVVVIALIYWMFSRTPEEREYDRKLKESLKDEFIIDPETGAKLTLEQAESGHWIAHDNEFKTVSETELDKLPSEGEKQVQIALNYLRESKSCRRAKFSEEQLGIIEETKTLNYYDDWSYSDLYKFENGFVFLPSVELNLAGHYRESHLMFWVKISSINGHYYFREKSSSEKIFDLLRNDDEIKSDRYECFTLKKSHAIIHIKRILEIFEEEKGLEVEIINDNLFIKTLKLVSLEDIIRVEKVVNNIVKA</sequence>
<protein>
    <submittedName>
        <fullName evidence="2">Uncharacterized protein</fullName>
    </submittedName>
</protein>
<dbReference type="RefSeq" id="WP_345004757.1">
    <property type="nucleotide sequence ID" value="NZ_BAABCY010000032.1"/>
</dbReference>
<dbReference type="Proteomes" id="UP001500954">
    <property type="component" value="Unassembled WGS sequence"/>
</dbReference>
<organism evidence="2 3">
    <name type="scientific">Snuella lapsa</name>
    <dbReference type="NCBI Taxonomy" id="870481"/>
    <lineage>
        <taxon>Bacteria</taxon>
        <taxon>Pseudomonadati</taxon>
        <taxon>Bacteroidota</taxon>
        <taxon>Flavobacteriia</taxon>
        <taxon>Flavobacteriales</taxon>
        <taxon>Flavobacteriaceae</taxon>
        <taxon>Snuella</taxon>
    </lineage>
</organism>
<evidence type="ECO:0000256" key="1">
    <source>
        <dbReference type="SAM" id="Phobius"/>
    </source>
</evidence>
<evidence type="ECO:0000313" key="3">
    <source>
        <dbReference type="Proteomes" id="UP001500954"/>
    </source>
</evidence>
<name>A0ABP6X742_9FLAO</name>
<keyword evidence="1" id="KW-1133">Transmembrane helix</keyword>
<dbReference type="EMBL" id="BAABCY010000032">
    <property type="protein sequence ID" value="GAA3561456.1"/>
    <property type="molecule type" value="Genomic_DNA"/>
</dbReference>
<evidence type="ECO:0000313" key="2">
    <source>
        <dbReference type="EMBL" id="GAA3561456.1"/>
    </source>
</evidence>
<keyword evidence="3" id="KW-1185">Reference proteome</keyword>
<keyword evidence="1" id="KW-0812">Transmembrane</keyword>
<proteinExistence type="predicted"/>
<reference evidence="3" key="1">
    <citation type="journal article" date="2019" name="Int. J. Syst. Evol. Microbiol.">
        <title>The Global Catalogue of Microorganisms (GCM) 10K type strain sequencing project: providing services to taxonomists for standard genome sequencing and annotation.</title>
        <authorList>
            <consortium name="The Broad Institute Genomics Platform"/>
            <consortium name="The Broad Institute Genome Sequencing Center for Infectious Disease"/>
            <person name="Wu L."/>
            <person name="Ma J."/>
        </authorList>
    </citation>
    <scope>NUCLEOTIDE SEQUENCE [LARGE SCALE GENOMIC DNA]</scope>
    <source>
        <strain evidence="3">JCM 17111</strain>
    </source>
</reference>